<protein>
    <submittedName>
        <fullName evidence="1">Uncharacterized protein</fullName>
    </submittedName>
</protein>
<reference evidence="1 2" key="1">
    <citation type="submission" date="2018-02" db="EMBL/GenBank/DDBJ databases">
        <title>The genomes of Aspergillus section Nigri reveals drivers in fungal speciation.</title>
        <authorList>
            <consortium name="DOE Joint Genome Institute"/>
            <person name="Vesth T.C."/>
            <person name="Nybo J."/>
            <person name="Theobald S."/>
            <person name="Brandl J."/>
            <person name="Frisvad J.C."/>
            <person name="Nielsen K.F."/>
            <person name="Lyhne E.K."/>
            <person name="Kogle M.E."/>
            <person name="Kuo A."/>
            <person name="Riley R."/>
            <person name="Clum A."/>
            <person name="Nolan M."/>
            <person name="Lipzen A."/>
            <person name="Salamov A."/>
            <person name="Henrissat B."/>
            <person name="Wiebenga A."/>
            <person name="De vries R.P."/>
            <person name="Grigoriev I.V."/>
            <person name="Mortensen U.H."/>
            <person name="Andersen M.R."/>
            <person name="Baker S.E."/>
        </authorList>
    </citation>
    <scope>NUCLEOTIDE SEQUENCE [LARGE SCALE GENOMIC DNA]</scope>
    <source>
        <strain evidence="1 2">CBS 121057</strain>
    </source>
</reference>
<gene>
    <name evidence="1" type="ORF">BO78DRAFT_415974</name>
</gene>
<evidence type="ECO:0000313" key="1">
    <source>
        <dbReference type="EMBL" id="PYI09182.1"/>
    </source>
</evidence>
<dbReference type="VEuPathDB" id="FungiDB:BO78DRAFT_415974"/>
<dbReference type="OrthoDB" id="4499271at2759"/>
<sequence>MLQIANRPFSLGTELVSYLASKLDEENIPYVLWGKVCLRIFGIGMIPCLENIPKRNESQQAMGMPRQPIVREECLALGEFNDTLEFIIEDEDMDRTMDLLRRLGYREQADYRTPCRFSNKEERYVSPCMIPDKCFHTAIQAKWKHQGHQYDGHLEIGQLLWWQQTPACLTLADAGIPA</sequence>
<dbReference type="AlphaFoldDB" id="A0A319EFV1"/>
<dbReference type="EMBL" id="KZ826329">
    <property type="protein sequence ID" value="PYI09182.1"/>
    <property type="molecule type" value="Genomic_DNA"/>
</dbReference>
<keyword evidence="2" id="KW-1185">Reference proteome</keyword>
<accession>A0A319EFV1</accession>
<dbReference type="Proteomes" id="UP000248423">
    <property type="component" value="Unassembled WGS sequence"/>
</dbReference>
<proteinExistence type="predicted"/>
<evidence type="ECO:0000313" key="2">
    <source>
        <dbReference type="Proteomes" id="UP000248423"/>
    </source>
</evidence>
<organism evidence="1 2">
    <name type="scientific">Aspergillus sclerotiicarbonarius (strain CBS 121057 / IBT 28362)</name>
    <dbReference type="NCBI Taxonomy" id="1448318"/>
    <lineage>
        <taxon>Eukaryota</taxon>
        <taxon>Fungi</taxon>
        <taxon>Dikarya</taxon>
        <taxon>Ascomycota</taxon>
        <taxon>Pezizomycotina</taxon>
        <taxon>Eurotiomycetes</taxon>
        <taxon>Eurotiomycetidae</taxon>
        <taxon>Eurotiales</taxon>
        <taxon>Aspergillaceae</taxon>
        <taxon>Aspergillus</taxon>
        <taxon>Aspergillus subgen. Circumdati</taxon>
    </lineage>
</organism>
<name>A0A319EFV1_ASPSB</name>